<accession>A0ABS7RZM8</accession>
<name>A0ABS7RZM8_9ENTR</name>
<dbReference type="RefSeq" id="WP_223075400.1">
    <property type="nucleotide sequence ID" value="NZ_JADMNK010000011.1"/>
</dbReference>
<comment type="caution">
    <text evidence="1">The sequence shown here is derived from an EMBL/GenBank/DDBJ whole genome shotgun (WGS) entry which is preliminary data.</text>
</comment>
<sequence length="241" mass="27215">MAIRPVFIPREDGPALVEIVNVDFEWSPGLSVSQKQKSIASLHSNFQKQFPDARTLEVSSKSEEELGRQLSAFNMGVTSKNGHFISVESLFQSSKVFVSDSGILGPFRELMLASPKEAKQSEKLKNAGVLKHFSFRPIEAREEEIWPTEPKTAFYDWLYLNTLNNSPLKVHLAHYSAFTDIEFNPDKSINCQAYSVALWCALTRRSLISGEIPGREDFLRLVTQFTIHNTSDGVPRNMSLF</sequence>
<dbReference type="InterPro" id="IPR053913">
    <property type="entry name" value="NADAR-DarT1"/>
</dbReference>
<dbReference type="EMBL" id="JADMNK010000011">
    <property type="protein sequence ID" value="MBZ0059769.1"/>
    <property type="molecule type" value="Genomic_DNA"/>
</dbReference>
<reference evidence="1 2" key="1">
    <citation type="submission" date="2020-11" db="EMBL/GenBank/DDBJ databases">
        <title>Draft Genome of Enterobacter sp. strain EMC7.</title>
        <authorList>
            <person name="Barman P."/>
            <person name="Sinha S."/>
            <person name="Sen S."/>
            <person name="Chakraborty R."/>
        </authorList>
    </citation>
    <scope>NUCLEOTIDE SEQUENCE [LARGE SCALE GENOMIC DNA]</scope>
    <source>
        <strain evidence="1 2">EMC7</strain>
    </source>
</reference>
<dbReference type="Pfam" id="PF22397">
    <property type="entry name" value="NADAR-DarT1"/>
    <property type="match status" value="1"/>
</dbReference>
<gene>
    <name evidence="1" type="ORF">ITX56_18570</name>
</gene>
<organism evidence="1 2">
    <name type="scientific">Leclercia barmai</name>
    <dbReference type="NCBI Taxonomy" id="2785629"/>
    <lineage>
        <taxon>Bacteria</taxon>
        <taxon>Pseudomonadati</taxon>
        <taxon>Pseudomonadota</taxon>
        <taxon>Gammaproteobacteria</taxon>
        <taxon>Enterobacterales</taxon>
        <taxon>Enterobacteriaceae</taxon>
        <taxon>Leclercia</taxon>
    </lineage>
</organism>
<keyword evidence="2" id="KW-1185">Reference proteome</keyword>
<evidence type="ECO:0000313" key="1">
    <source>
        <dbReference type="EMBL" id="MBZ0059769.1"/>
    </source>
</evidence>
<proteinExistence type="predicted"/>
<protein>
    <submittedName>
        <fullName evidence="1">Uncharacterized protein</fullName>
    </submittedName>
</protein>
<evidence type="ECO:0000313" key="2">
    <source>
        <dbReference type="Proteomes" id="UP000706580"/>
    </source>
</evidence>
<dbReference type="Proteomes" id="UP000706580">
    <property type="component" value="Unassembled WGS sequence"/>
</dbReference>